<reference evidence="1" key="1">
    <citation type="submission" date="2020-02" db="EMBL/GenBank/DDBJ databases">
        <authorList>
            <person name="Meier V. D."/>
        </authorList>
    </citation>
    <scope>NUCLEOTIDE SEQUENCE</scope>
    <source>
        <strain evidence="1">AVDCRST_MAG74</strain>
    </source>
</reference>
<accession>A0A6J4PR23</accession>
<dbReference type="InterPro" id="IPR007485">
    <property type="entry name" value="LPS_assembly_LptE"/>
</dbReference>
<proteinExistence type="predicted"/>
<dbReference type="Pfam" id="PF04390">
    <property type="entry name" value="LptE"/>
    <property type="match status" value="1"/>
</dbReference>
<protein>
    <submittedName>
        <fullName evidence="1">Uncharacterized protein</fullName>
    </submittedName>
</protein>
<organism evidence="1">
    <name type="scientific">uncultured Pyrinomonadaceae bacterium</name>
    <dbReference type="NCBI Taxonomy" id="2283094"/>
    <lineage>
        <taxon>Bacteria</taxon>
        <taxon>Pseudomonadati</taxon>
        <taxon>Acidobacteriota</taxon>
        <taxon>Blastocatellia</taxon>
        <taxon>Blastocatellales</taxon>
        <taxon>Pyrinomonadaceae</taxon>
        <taxon>environmental samples</taxon>
    </lineage>
</organism>
<dbReference type="GO" id="GO:0019867">
    <property type="term" value="C:outer membrane"/>
    <property type="evidence" value="ECO:0007669"/>
    <property type="project" value="InterPro"/>
</dbReference>
<dbReference type="Gene3D" id="3.30.160.150">
    <property type="entry name" value="Lipoprotein like domain"/>
    <property type="match status" value="1"/>
</dbReference>
<dbReference type="EMBL" id="CADCUR010000253">
    <property type="protein sequence ID" value="CAA9417436.1"/>
    <property type="molecule type" value="Genomic_DNA"/>
</dbReference>
<name>A0A6J4PR23_9BACT</name>
<dbReference type="AlphaFoldDB" id="A0A6J4PR23"/>
<evidence type="ECO:0000313" key="1">
    <source>
        <dbReference type="EMBL" id="CAA9417436.1"/>
    </source>
</evidence>
<sequence length="182" mass="20495">MKFIKLVGIVALFLSVSGFRECYKPVTNSGLPKNIKTVAVPAFQFEVEGARFRAESRFTEAVTKEIIRRGRGLKVQGSRENADAVIEGTIRNFIFSGVLLDRDGRARVYEVTIVAAVTIRDLKENKILYDNQNFIFRDSFEFSDDPRSFFNEEDPAVERMARAFAESVVSTIVNGLGVKDDK</sequence>
<dbReference type="GO" id="GO:0043165">
    <property type="term" value="P:Gram-negative-bacterium-type cell outer membrane assembly"/>
    <property type="evidence" value="ECO:0007669"/>
    <property type="project" value="InterPro"/>
</dbReference>
<gene>
    <name evidence="1" type="ORF">AVDCRST_MAG74-2719</name>
</gene>